<dbReference type="Pfam" id="PF00132">
    <property type="entry name" value="Hexapep"/>
    <property type="match status" value="1"/>
</dbReference>
<dbReference type="RefSeq" id="WP_118403169.1">
    <property type="nucleotide sequence ID" value="NZ_JADNFX010000031.1"/>
</dbReference>
<dbReference type="Proteomes" id="UP000283341">
    <property type="component" value="Unassembled WGS sequence"/>
</dbReference>
<evidence type="ECO:0000256" key="4">
    <source>
        <dbReference type="ARBA" id="ARBA00023315"/>
    </source>
</evidence>
<dbReference type="GO" id="GO:0005829">
    <property type="term" value="C:cytosol"/>
    <property type="evidence" value="ECO:0007669"/>
    <property type="project" value="TreeGrafter"/>
</dbReference>
<dbReference type="InterPro" id="IPR011004">
    <property type="entry name" value="Trimer_LpxA-like_sf"/>
</dbReference>
<dbReference type="PROSITE" id="PS00101">
    <property type="entry name" value="HEXAPEP_TRANSFERASES"/>
    <property type="match status" value="1"/>
</dbReference>
<reference evidence="5 6" key="1">
    <citation type="submission" date="2018-08" db="EMBL/GenBank/DDBJ databases">
        <title>A genome reference for cultivated species of the human gut microbiota.</title>
        <authorList>
            <person name="Zou Y."/>
            <person name="Xue W."/>
            <person name="Luo G."/>
        </authorList>
    </citation>
    <scope>NUCLEOTIDE SEQUENCE [LARGE SCALE GENOMIC DNA]</scope>
    <source>
        <strain evidence="5 6">AF22-3AC</strain>
    </source>
</reference>
<keyword evidence="3" id="KW-0677">Repeat</keyword>
<dbReference type="AlphaFoldDB" id="A0A412IDS6"/>
<dbReference type="InterPro" id="IPR018357">
    <property type="entry name" value="Hexapep_transf_CS"/>
</dbReference>
<dbReference type="PANTHER" id="PTHR23416">
    <property type="entry name" value="SIALIC ACID SYNTHASE-RELATED"/>
    <property type="match status" value="1"/>
</dbReference>
<dbReference type="PANTHER" id="PTHR23416:SF23">
    <property type="entry name" value="ACETYLTRANSFERASE C18B11.09C-RELATED"/>
    <property type="match status" value="1"/>
</dbReference>
<comment type="caution">
    <text evidence="5">The sequence shown here is derived from an EMBL/GenBank/DDBJ whole genome shotgun (WGS) entry which is preliminary data.</text>
</comment>
<evidence type="ECO:0000256" key="1">
    <source>
        <dbReference type="ARBA" id="ARBA00007274"/>
    </source>
</evidence>
<comment type="similarity">
    <text evidence="1">Belongs to the transferase hexapeptide repeat family.</text>
</comment>
<dbReference type="SUPFAM" id="SSF51161">
    <property type="entry name" value="Trimeric LpxA-like enzymes"/>
    <property type="match status" value="1"/>
</dbReference>
<dbReference type="EMBL" id="QRVJ01000017">
    <property type="protein sequence ID" value="RGS35026.1"/>
    <property type="molecule type" value="Genomic_DNA"/>
</dbReference>
<accession>A0A412IDS6</accession>
<name>A0A412IDS6_9BACE</name>
<dbReference type="Gene3D" id="2.160.10.10">
    <property type="entry name" value="Hexapeptide repeat proteins"/>
    <property type="match status" value="1"/>
</dbReference>
<dbReference type="InterPro" id="IPR051159">
    <property type="entry name" value="Hexapeptide_acetyltransf"/>
</dbReference>
<proteinExistence type="inferred from homology"/>
<evidence type="ECO:0000313" key="6">
    <source>
        <dbReference type="Proteomes" id="UP000283341"/>
    </source>
</evidence>
<evidence type="ECO:0000256" key="2">
    <source>
        <dbReference type="ARBA" id="ARBA00022679"/>
    </source>
</evidence>
<keyword evidence="4 5" id="KW-0012">Acyltransferase</keyword>
<evidence type="ECO:0000313" key="5">
    <source>
        <dbReference type="EMBL" id="RGS35026.1"/>
    </source>
</evidence>
<dbReference type="InterPro" id="IPR001451">
    <property type="entry name" value="Hexapep"/>
</dbReference>
<gene>
    <name evidence="5" type="ORF">DWX97_17345</name>
</gene>
<dbReference type="GO" id="GO:0008374">
    <property type="term" value="F:O-acyltransferase activity"/>
    <property type="evidence" value="ECO:0007669"/>
    <property type="project" value="TreeGrafter"/>
</dbReference>
<evidence type="ECO:0000256" key="3">
    <source>
        <dbReference type="ARBA" id="ARBA00022737"/>
    </source>
</evidence>
<keyword evidence="2 5" id="KW-0808">Transferase</keyword>
<protein>
    <submittedName>
        <fullName evidence="5">Acyltransferase</fullName>
    </submittedName>
</protein>
<dbReference type="CDD" id="cd04647">
    <property type="entry name" value="LbH_MAT_like"/>
    <property type="match status" value="1"/>
</dbReference>
<sequence length="176" mass="19697">MKIFLSGLFHSLLNIIMSFPCHIVRQLILSLVLKKKGNHTAICRNVELRSPYRITIGSNSVINKRVLLDGRGGELIIGNNVDIAQEVYIWTEQHDYDSPNYSNKGGNIVIDDYVWIASRATILPNVHIGRGAVIATGAVVTKDVPPLAIVGGVPARIIKYRQDCMEYKLGFHYYFT</sequence>
<organism evidence="5 6">
    <name type="scientific">Bacteroides cellulosilyticus</name>
    <dbReference type="NCBI Taxonomy" id="246787"/>
    <lineage>
        <taxon>Bacteria</taxon>
        <taxon>Pseudomonadati</taxon>
        <taxon>Bacteroidota</taxon>
        <taxon>Bacteroidia</taxon>
        <taxon>Bacteroidales</taxon>
        <taxon>Bacteroidaceae</taxon>
        <taxon>Bacteroides</taxon>
    </lineage>
</organism>